<organism evidence="3 4">
    <name type="scientific">Cordyceps javanica</name>
    <dbReference type="NCBI Taxonomy" id="43265"/>
    <lineage>
        <taxon>Eukaryota</taxon>
        <taxon>Fungi</taxon>
        <taxon>Dikarya</taxon>
        <taxon>Ascomycota</taxon>
        <taxon>Pezizomycotina</taxon>
        <taxon>Sordariomycetes</taxon>
        <taxon>Hypocreomycetidae</taxon>
        <taxon>Hypocreales</taxon>
        <taxon>Cordycipitaceae</taxon>
        <taxon>Cordyceps</taxon>
    </lineage>
</organism>
<accession>A0A545V0X5</accession>
<evidence type="ECO:0000313" key="3">
    <source>
        <dbReference type="EMBL" id="TQV95370.1"/>
    </source>
</evidence>
<dbReference type="AlphaFoldDB" id="A0A545V0X5"/>
<reference evidence="3 4" key="1">
    <citation type="journal article" date="2019" name="Appl. Microbiol. Biotechnol.">
        <title>Genome sequence of Isaria javanica and comparative genome analysis insights into family S53 peptidase evolution in fungal entomopathogens.</title>
        <authorList>
            <person name="Lin R."/>
            <person name="Zhang X."/>
            <person name="Xin B."/>
            <person name="Zou M."/>
            <person name="Gao Y."/>
            <person name="Qin F."/>
            <person name="Hu Q."/>
            <person name="Xie B."/>
            <person name="Cheng X."/>
        </authorList>
    </citation>
    <scope>NUCLEOTIDE SEQUENCE [LARGE SCALE GENOMIC DNA]</scope>
    <source>
        <strain evidence="3 4">IJ1G</strain>
    </source>
</reference>
<keyword evidence="2" id="KW-0812">Transmembrane</keyword>
<comment type="caution">
    <text evidence="3">The sequence shown here is derived from an EMBL/GenBank/DDBJ whole genome shotgun (WGS) entry which is preliminary data.</text>
</comment>
<feature type="region of interest" description="Disordered" evidence="1">
    <location>
        <begin position="71"/>
        <end position="96"/>
    </location>
</feature>
<protein>
    <submittedName>
        <fullName evidence="3">Uncharacterized protein</fullName>
    </submittedName>
</protein>
<sequence length="188" mass="20232">MCNDKCCGAGKAVSSTMKGGEERGIGLYGGHFFFCIDERQQRKQVRLTDDCSGEARAPWSYKCDAAVPEAEQAKHTGSKQNRTSKQDGTGRGGSRGAGSGRWLLVIGWIGLVGFGFGLISWAGPGLAAEREGESGTDASIVYAVKVIRWISRSACVWDEFAHRMGWDGRGKGRGESAGMLVVMCWETV</sequence>
<evidence type="ECO:0000313" key="4">
    <source>
        <dbReference type="Proteomes" id="UP000315783"/>
    </source>
</evidence>
<proteinExistence type="predicted"/>
<keyword evidence="2" id="KW-1133">Transmembrane helix</keyword>
<name>A0A545V0X5_9HYPO</name>
<dbReference type="EMBL" id="SPUK01000008">
    <property type="protein sequence ID" value="TQV95370.1"/>
    <property type="molecule type" value="Genomic_DNA"/>
</dbReference>
<keyword evidence="4" id="KW-1185">Reference proteome</keyword>
<keyword evidence="2" id="KW-0472">Membrane</keyword>
<evidence type="ECO:0000256" key="2">
    <source>
        <dbReference type="SAM" id="Phobius"/>
    </source>
</evidence>
<evidence type="ECO:0000256" key="1">
    <source>
        <dbReference type="SAM" id="MobiDB-lite"/>
    </source>
</evidence>
<feature type="compositionally biased region" description="Polar residues" evidence="1">
    <location>
        <begin position="78"/>
        <end position="87"/>
    </location>
</feature>
<dbReference type="Proteomes" id="UP000315783">
    <property type="component" value="Unassembled WGS sequence"/>
</dbReference>
<gene>
    <name evidence="3" type="ORF">IF1G_06357</name>
</gene>
<feature type="transmembrane region" description="Helical" evidence="2">
    <location>
        <begin position="102"/>
        <end position="122"/>
    </location>
</feature>